<keyword evidence="2" id="KW-1185">Reference proteome</keyword>
<proteinExistence type="predicted"/>
<sequence>MYGITTNENFFNQKQKIEQLSREQFEELFKIRQLINSNKAFLFNMDYLIQNYIDFELALNKVSLLYQTYPADREIIEESLRRINLKLMNLFSTSKAFIDKGHSLIKRILNTEYFTARTNFYYDKFFSYRLIEALRNLTQHSDDPLDVLKFNSEWISGSSITTVVPFIDTDRLKLNEKFKSSILPPGSCHINLTLCVRQYLECLSKIYNETVKKVHPIIQLQVENAKKILHKKELNTDTKNILIFVNSDLKYQISLDLLKFNLLSKKHGQLNNLSKRCFSTQISKKDLAVIKNIDAKYAK</sequence>
<organism evidence="1 2">
    <name type="scientific">Legionella sainthelensi</name>
    <dbReference type="NCBI Taxonomy" id="28087"/>
    <lineage>
        <taxon>Bacteria</taxon>
        <taxon>Pseudomonadati</taxon>
        <taxon>Pseudomonadota</taxon>
        <taxon>Gammaproteobacteria</taxon>
        <taxon>Legionellales</taxon>
        <taxon>Legionellaceae</taxon>
        <taxon>Legionella</taxon>
    </lineage>
</organism>
<dbReference type="RefSeq" id="WP_101900238.1">
    <property type="nucleotide sequence ID" value="NZ_CP025491.2"/>
</dbReference>
<dbReference type="KEGG" id="lsh:CAB17_11645"/>
<evidence type="ECO:0000313" key="1">
    <source>
        <dbReference type="EMBL" id="AUH72629.1"/>
    </source>
</evidence>
<dbReference type="AlphaFoldDB" id="A0A2H5FM50"/>
<dbReference type="EMBL" id="CP025491">
    <property type="protein sequence ID" value="AUH72629.1"/>
    <property type="molecule type" value="Genomic_DNA"/>
</dbReference>
<evidence type="ECO:0000313" key="2">
    <source>
        <dbReference type="Proteomes" id="UP000234343"/>
    </source>
</evidence>
<protein>
    <submittedName>
        <fullName evidence="1">Uncharacterized protein</fullName>
    </submittedName>
</protein>
<accession>A0A2H5FM50</accession>
<gene>
    <name evidence="1" type="ORF">CAB17_11645</name>
</gene>
<name>A0A2H5FM50_9GAMM</name>
<reference evidence="1 2" key="1">
    <citation type="submission" date="2017-12" db="EMBL/GenBank/DDBJ databases">
        <title>Legionella sainthelensi LA01-117, whole genome sequence of a clinical isolate from New Zealand.</title>
        <authorList>
            <person name="Cree S.L."/>
            <person name="Slow S."/>
            <person name="Kennedy M.A."/>
            <person name="Murdoch D.R."/>
            <person name="Biggs P.J."/>
            <person name="Anderson T."/>
        </authorList>
    </citation>
    <scope>NUCLEOTIDE SEQUENCE [LARGE SCALE GENOMIC DNA]</scope>
    <source>
        <strain evidence="1 2">LA01-117</strain>
    </source>
</reference>
<dbReference type="Proteomes" id="UP000234343">
    <property type="component" value="Chromosome"/>
</dbReference>